<gene>
    <name evidence="4" type="ORF">A4U43_C10F6870</name>
</gene>
<evidence type="ECO:0000259" key="3">
    <source>
        <dbReference type="PROSITE" id="PS51485"/>
    </source>
</evidence>
<dbReference type="PROSITE" id="PS51485">
    <property type="entry name" value="PHYTOCYANIN"/>
    <property type="match status" value="1"/>
</dbReference>
<dbReference type="GO" id="GO:0009055">
    <property type="term" value="F:electron transfer activity"/>
    <property type="evidence" value="ECO:0007669"/>
    <property type="project" value="InterPro"/>
</dbReference>
<dbReference type="OMA" id="CSSANCH"/>
<feature type="compositionally biased region" description="Polar residues" evidence="1">
    <location>
        <begin position="82"/>
        <end position="97"/>
    </location>
</feature>
<reference evidence="5" key="1">
    <citation type="journal article" date="2017" name="Nat. Commun.">
        <title>The asparagus genome sheds light on the origin and evolution of a young Y chromosome.</title>
        <authorList>
            <person name="Harkess A."/>
            <person name="Zhou J."/>
            <person name="Xu C."/>
            <person name="Bowers J.E."/>
            <person name="Van der Hulst R."/>
            <person name="Ayyampalayam S."/>
            <person name="Mercati F."/>
            <person name="Riccardi P."/>
            <person name="McKain M.R."/>
            <person name="Kakrana A."/>
            <person name="Tang H."/>
            <person name="Ray J."/>
            <person name="Groenendijk J."/>
            <person name="Arikit S."/>
            <person name="Mathioni S.M."/>
            <person name="Nakano M."/>
            <person name="Shan H."/>
            <person name="Telgmann-Rauber A."/>
            <person name="Kanno A."/>
            <person name="Yue Z."/>
            <person name="Chen H."/>
            <person name="Li W."/>
            <person name="Chen Y."/>
            <person name="Xu X."/>
            <person name="Zhang Y."/>
            <person name="Luo S."/>
            <person name="Chen H."/>
            <person name="Gao J."/>
            <person name="Mao Z."/>
            <person name="Pires J.C."/>
            <person name="Luo M."/>
            <person name="Kudrna D."/>
            <person name="Wing R.A."/>
            <person name="Meyers B.C."/>
            <person name="Yi K."/>
            <person name="Kong H."/>
            <person name="Lavrijsen P."/>
            <person name="Sunseri F."/>
            <person name="Falavigna A."/>
            <person name="Ye Y."/>
            <person name="Leebens-Mack J.H."/>
            <person name="Chen G."/>
        </authorList>
    </citation>
    <scope>NUCLEOTIDE SEQUENCE [LARGE SCALE GENOMIC DNA]</scope>
    <source>
        <strain evidence="5">cv. DH0086</strain>
    </source>
</reference>
<keyword evidence="5" id="KW-1185">Reference proteome</keyword>
<dbReference type="GO" id="GO:0005886">
    <property type="term" value="C:plasma membrane"/>
    <property type="evidence" value="ECO:0007669"/>
    <property type="project" value="TreeGrafter"/>
</dbReference>
<evidence type="ECO:0000313" key="5">
    <source>
        <dbReference type="Proteomes" id="UP000243459"/>
    </source>
</evidence>
<proteinExistence type="predicted"/>
<name>A0A5P1E4B7_ASPOF</name>
<protein>
    <recommendedName>
        <fullName evidence="3">Phytocyanin domain-containing protein</fullName>
    </recommendedName>
</protein>
<dbReference type="Gramene" id="ONK56327">
    <property type="protein sequence ID" value="ONK56327"/>
    <property type="gene ID" value="A4U43_C10F6870"/>
</dbReference>
<dbReference type="PANTHER" id="PTHR33021">
    <property type="entry name" value="BLUE COPPER PROTEIN"/>
    <property type="match status" value="1"/>
</dbReference>
<dbReference type="SUPFAM" id="SSF49503">
    <property type="entry name" value="Cupredoxins"/>
    <property type="match status" value="1"/>
</dbReference>
<dbReference type="InterPro" id="IPR003245">
    <property type="entry name" value="Phytocyanin_dom"/>
</dbReference>
<evidence type="ECO:0000256" key="1">
    <source>
        <dbReference type="SAM" id="MobiDB-lite"/>
    </source>
</evidence>
<evidence type="ECO:0000256" key="2">
    <source>
        <dbReference type="SAM" id="SignalP"/>
    </source>
</evidence>
<organism evidence="4 5">
    <name type="scientific">Asparagus officinalis</name>
    <name type="common">Garden asparagus</name>
    <dbReference type="NCBI Taxonomy" id="4686"/>
    <lineage>
        <taxon>Eukaryota</taxon>
        <taxon>Viridiplantae</taxon>
        <taxon>Streptophyta</taxon>
        <taxon>Embryophyta</taxon>
        <taxon>Tracheophyta</taxon>
        <taxon>Spermatophyta</taxon>
        <taxon>Magnoliopsida</taxon>
        <taxon>Liliopsida</taxon>
        <taxon>Asparagales</taxon>
        <taxon>Asparagaceae</taxon>
        <taxon>Asparagoideae</taxon>
        <taxon>Asparagus</taxon>
    </lineage>
</organism>
<dbReference type="EMBL" id="CM007390">
    <property type="protein sequence ID" value="ONK56327.1"/>
    <property type="molecule type" value="Genomic_DNA"/>
</dbReference>
<sequence length="153" mass="15747">MSPMVNVGALLVLVLAVAPAMAKDYTVGDSSGWATGVSYDDWASDKDFKVGDTLISFPSNDGPSAGILLRVVPPRRERGKPSPTTTACSSANCHPEPTTTAAPKITLDKPGHTVLHPASPATANCPGGMKLAVPVRDASSGVWLCVNPVTTHG</sequence>
<evidence type="ECO:0000313" key="4">
    <source>
        <dbReference type="EMBL" id="ONK56327.1"/>
    </source>
</evidence>
<feature type="domain" description="Phytocyanin" evidence="3">
    <location>
        <begin position="23"/>
        <end position="137"/>
    </location>
</feature>
<keyword evidence="2" id="KW-0732">Signal</keyword>
<dbReference type="InterPro" id="IPR039391">
    <property type="entry name" value="Phytocyanin-like"/>
</dbReference>
<dbReference type="Proteomes" id="UP000243459">
    <property type="component" value="Chromosome 10"/>
</dbReference>
<dbReference type="AlphaFoldDB" id="A0A5P1E4B7"/>
<dbReference type="Gene3D" id="2.60.40.420">
    <property type="entry name" value="Cupredoxins - blue copper proteins"/>
    <property type="match status" value="1"/>
</dbReference>
<dbReference type="PANTHER" id="PTHR33021:SF339">
    <property type="entry name" value="OS07G0570600 PROTEIN"/>
    <property type="match status" value="1"/>
</dbReference>
<feature type="chain" id="PRO_5024455741" description="Phytocyanin domain-containing protein" evidence="2">
    <location>
        <begin position="23"/>
        <end position="153"/>
    </location>
</feature>
<accession>A0A5P1E4B7</accession>
<feature type="signal peptide" evidence="2">
    <location>
        <begin position="1"/>
        <end position="22"/>
    </location>
</feature>
<feature type="region of interest" description="Disordered" evidence="1">
    <location>
        <begin position="75"/>
        <end position="97"/>
    </location>
</feature>
<dbReference type="InterPro" id="IPR008972">
    <property type="entry name" value="Cupredoxin"/>
</dbReference>